<accession>A0A8H3ZU72</accession>
<dbReference type="AlphaFoldDB" id="A0A8H3ZU72"/>
<protein>
    <submittedName>
        <fullName evidence="3">Vegetative incompatibility protein het-e-1</fullName>
    </submittedName>
</protein>
<evidence type="ECO:0000256" key="1">
    <source>
        <dbReference type="SAM" id="MobiDB-lite"/>
    </source>
</evidence>
<reference evidence="3 4" key="1">
    <citation type="submission" date="2019-12" db="EMBL/GenBank/DDBJ databases">
        <title>A genome sequence resource for the geographically widespread anthracnose pathogen Colletotrichum asianum.</title>
        <authorList>
            <person name="Meng Y."/>
        </authorList>
    </citation>
    <scope>NUCLEOTIDE SEQUENCE [LARGE SCALE GENOMIC DNA]</scope>
    <source>
        <strain evidence="3 4">ICMP 18580</strain>
    </source>
</reference>
<dbReference type="InterPro" id="IPR010730">
    <property type="entry name" value="HET"/>
</dbReference>
<feature type="compositionally biased region" description="Low complexity" evidence="1">
    <location>
        <begin position="1"/>
        <end position="22"/>
    </location>
</feature>
<evidence type="ECO:0000313" key="3">
    <source>
        <dbReference type="EMBL" id="KAF0332739.1"/>
    </source>
</evidence>
<dbReference type="Pfam" id="PF06985">
    <property type="entry name" value="HET"/>
    <property type="match status" value="1"/>
</dbReference>
<feature type="domain" description="Heterokaryon incompatibility" evidence="2">
    <location>
        <begin position="79"/>
        <end position="137"/>
    </location>
</feature>
<feature type="region of interest" description="Disordered" evidence="1">
    <location>
        <begin position="1"/>
        <end position="27"/>
    </location>
</feature>
<comment type="caution">
    <text evidence="3">The sequence shown here is derived from an EMBL/GenBank/DDBJ whole genome shotgun (WGS) entry which is preliminary data.</text>
</comment>
<name>A0A8H3ZU72_9PEZI</name>
<organism evidence="3 4">
    <name type="scientific">Colletotrichum asianum</name>
    <dbReference type="NCBI Taxonomy" id="702518"/>
    <lineage>
        <taxon>Eukaryota</taxon>
        <taxon>Fungi</taxon>
        <taxon>Dikarya</taxon>
        <taxon>Ascomycota</taxon>
        <taxon>Pezizomycotina</taxon>
        <taxon>Sordariomycetes</taxon>
        <taxon>Hypocreomycetidae</taxon>
        <taxon>Glomerellales</taxon>
        <taxon>Glomerellaceae</taxon>
        <taxon>Colletotrichum</taxon>
        <taxon>Colletotrichum gloeosporioides species complex</taxon>
    </lineage>
</organism>
<evidence type="ECO:0000313" key="4">
    <source>
        <dbReference type="Proteomes" id="UP000434172"/>
    </source>
</evidence>
<dbReference type="Proteomes" id="UP000434172">
    <property type="component" value="Unassembled WGS sequence"/>
</dbReference>
<evidence type="ECO:0000259" key="2">
    <source>
        <dbReference type="Pfam" id="PF06985"/>
    </source>
</evidence>
<gene>
    <name evidence="3" type="ORF">GQ607_000755</name>
</gene>
<proteinExistence type="predicted"/>
<keyword evidence="4" id="KW-1185">Reference proteome</keyword>
<dbReference type="EMBL" id="WOWK01000001">
    <property type="protein sequence ID" value="KAF0332739.1"/>
    <property type="molecule type" value="Genomic_DNA"/>
</dbReference>
<sequence>MASSSSSLLPSSPLPSSSASAPDSPPLILHASSPPTYPHFGSAVPIILWNIDTNTCHTFNEDPPEYITLSHSHEEDTEEDIETLRLDFITYVAKEHCISYAWLDPHCMGQTQDEISRSVESMFKYYQGARFCCVWLRGLSI</sequence>